<accession>A0A0F9P2A3</accession>
<gene>
    <name evidence="1" type="ORF">LCGC14_0955080</name>
</gene>
<dbReference type="AlphaFoldDB" id="A0A0F9P2A3"/>
<name>A0A0F9P2A3_9ZZZZ</name>
<reference evidence="1" key="1">
    <citation type="journal article" date="2015" name="Nature">
        <title>Complex archaea that bridge the gap between prokaryotes and eukaryotes.</title>
        <authorList>
            <person name="Spang A."/>
            <person name="Saw J.H."/>
            <person name="Jorgensen S.L."/>
            <person name="Zaremba-Niedzwiedzka K."/>
            <person name="Martijn J."/>
            <person name="Lind A.E."/>
            <person name="van Eijk R."/>
            <person name="Schleper C."/>
            <person name="Guy L."/>
            <person name="Ettema T.J."/>
        </authorList>
    </citation>
    <scope>NUCLEOTIDE SEQUENCE</scope>
</reference>
<dbReference type="EMBL" id="LAZR01003420">
    <property type="protein sequence ID" value="KKN18512.1"/>
    <property type="molecule type" value="Genomic_DNA"/>
</dbReference>
<proteinExistence type="predicted"/>
<comment type="caution">
    <text evidence="1">The sequence shown here is derived from an EMBL/GenBank/DDBJ whole genome shotgun (WGS) entry which is preliminary data.</text>
</comment>
<protein>
    <submittedName>
        <fullName evidence="1">Uncharacterized protein</fullName>
    </submittedName>
</protein>
<organism evidence="1">
    <name type="scientific">marine sediment metagenome</name>
    <dbReference type="NCBI Taxonomy" id="412755"/>
    <lineage>
        <taxon>unclassified sequences</taxon>
        <taxon>metagenomes</taxon>
        <taxon>ecological metagenomes</taxon>
    </lineage>
</organism>
<evidence type="ECO:0000313" key="1">
    <source>
        <dbReference type="EMBL" id="KKN18512.1"/>
    </source>
</evidence>
<sequence>MMGERGKFWYSAKQRKIIDRSRVSHRGHTWHNFCKIDSGEVVEYTDWRHTDAPPNFEDAVFLGEGEYHSRKMVT</sequence>